<reference evidence="2" key="1">
    <citation type="submission" date="2021-02" db="EMBL/GenBank/DDBJ databases">
        <authorList>
            <person name="Nowell W R."/>
        </authorList>
    </citation>
    <scope>NUCLEOTIDE SEQUENCE</scope>
</reference>
<comment type="caution">
    <text evidence="2">The sequence shown here is derived from an EMBL/GenBank/DDBJ whole genome shotgun (WGS) entry which is preliminary data.</text>
</comment>
<protein>
    <submittedName>
        <fullName evidence="2">Uncharacterized protein</fullName>
    </submittedName>
</protein>
<evidence type="ECO:0000313" key="3">
    <source>
        <dbReference type="Proteomes" id="UP000663828"/>
    </source>
</evidence>
<feature type="compositionally biased region" description="Basic and acidic residues" evidence="1">
    <location>
        <begin position="10"/>
        <end position="22"/>
    </location>
</feature>
<dbReference type="Proteomes" id="UP000663828">
    <property type="component" value="Unassembled WGS sequence"/>
</dbReference>
<name>A0A816HMK2_ADIRI</name>
<dbReference type="EMBL" id="CAJNOR010020194">
    <property type="protein sequence ID" value="CAF1690310.1"/>
    <property type="molecule type" value="Genomic_DNA"/>
</dbReference>
<feature type="non-terminal residue" evidence="2">
    <location>
        <position position="22"/>
    </location>
</feature>
<evidence type="ECO:0000313" key="2">
    <source>
        <dbReference type="EMBL" id="CAF1690310.1"/>
    </source>
</evidence>
<accession>A0A816HMK2</accession>
<gene>
    <name evidence="2" type="ORF">XAT740_LOCUS63686</name>
</gene>
<organism evidence="2 3">
    <name type="scientific">Adineta ricciae</name>
    <name type="common">Rotifer</name>
    <dbReference type="NCBI Taxonomy" id="249248"/>
    <lineage>
        <taxon>Eukaryota</taxon>
        <taxon>Metazoa</taxon>
        <taxon>Spiralia</taxon>
        <taxon>Gnathifera</taxon>
        <taxon>Rotifera</taxon>
        <taxon>Eurotatoria</taxon>
        <taxon>Bdelloidea</taxon>
        <taxon>Adinetida</taxon>
        <taxon>Adinetidae</taxon>
        <taxon>Adineta</taxon>
    </lineage>
</organism>
<dbReference type="AlphaFoldDB" id="A0A816HMK2"/>
<keyword evidence="3" id="KW-1185">Reference proteome</keyword>
<feature type="region of interest" description="Disordered" evidence="1">
    <location>
        <begin position="1"/>
        <end position="22"/>
    </location>
</feature>
<evidence type="ECO:0000256" key="1">
    <source>
        <dbReference type="SAM" id="MobiDB-lite"/>
    </source>
</evidence>
<proteinExistence type="predicted"/>
<sequence>MTNPWPVDTTDQRREQPPGEPL</sequence>